<sequence>MFHTFEGFENPGLSNPTRGRNQRQPSVGRRVTTLRACTSCRHRKIKCDGEKPCEACRWYKKADQCQYSDPRPSRRTQNNQQSCGCRHVEKLSTTLDEFRGVLEKLFPGFPAETLVNLPREKLLDLVGKGPSHVQTQPPHPASPATSASAEAHTSPASSEDGNLESLQTIPDHTSPLRPLRTPAFPSGISDDVNALSLSAQQPSSYLGVSSIHAVLKVIVWLDPGSLTHLSRTPAHGGRRGSIDLSSSPGSQHWPVHGFQPRLATPESRRASESQLLDAYFTYVQPFVPLLDEPVFRETYHSGRRSDEQWLALLNIVLALGSIAACPAHDTSHQTYFLKCKEFVNLECLGSSQLETIQTLGLMGGYYLHYTSQPNLAYAIMGAALRMAAALGLHKELSDSQTGGSRQRQSSTDQKRRVWWSLFCLDTWGGMTLGRPSMGRLGPTITVKLPHYREKGNVLDILPLLENVRFCKIATQIQEVLAASPLTKFHEMTQLDSQLLEWYENLPYILKDHEPCSEAIAFTRTVMKWRYYNQRMLLYRPTLLSYAMRRVPYIVLRSEERLAIERCREIAEMTIQDIATKAQDHQMSGWNAVWLIFQAAMVPLLGLFLNDGTVDDPRATVEACQAQVETTMLVLARLQSWSPTAKSTLDAVSRLFEASKRNSALLSAASSIDSGSCSNLCDGGGGMPGAAAAAGGGGLLPPGVLVSLENGFLDPFDPPFIDDSAGQYLWDFLSWSDSSLLQGFAEIDNGGGSFGVLAGPGPEERHVKYGGDPILLGGQLNDSTFFVNPAAPFY</sequence>
<protein>
    <submittedName>
        <fullName evidence="1">C6 transcription factor</fullName>
    </submittedName>
</protein>
<gene>
    <name evidence="1" type="ORF">BO95DRAFT_428478</name>
</gene>
<evidence type="ECO:0000313" key="2">
    <source>
        <dbReference type="Proteomes" id="UP000249057"/>
    </source>
</evidence>
<proteinExistence type="predicted"/>
<dbReference type="Proteomes" id="UP000249057">
    <property type="component" value="Unassembled WGS sequence"/>
</dbReference>
<reference evidence="1" key="1">
    <citation type="submission" date="2018-02" db="EMBL/GenBank/DDBJ databases">
        <title>The genomes of Aspergillus section Nigri reveals drivers in fungal speciation.</title>
        <authorList>
            <consortium name="DOE Joint Genome Institute"/>
            <person name="Vesth T.C."/>
            <person name="Nybo J."/>
            <person name="Theobald S."/>
            <person name="Brandl J."/>
            <person name="Frisvad J.C."/>
            <person name="Nielsen K.F."/>
            <person name="Lyhne E.K."/>
            <person name="Kogle M.E."/>
            <person name="Kuo A."/>
            <person name="Riley R."/>
            <person name="Clum A."/>
            <person name="Nolan M."/>
            <person name="Lipzen A."/>
            <person name="Salamov A."/>
            <person name="Henrissat B."/>
            <person name="Wiebenga A."/>
            <person name="De vries R.P."/>
            <person name="Grigoriev I.V."/>
            <person name="Mortensen U.H."/>
            <person name="Andersen M.R."/>
            <person name="Baker S.E."/>
        </authorList>
    </citation>
    <scope>NUCLEOTIDE SEQUENCE</scope>
    <source>
        <strain evidence="1">CBS 621.78</strain>
    </source>
</reference>
<dbReference type="EMBL" id="KZ825318">
    <property type="protein sequence ID" value="RAH49390.1"/>
    <property type="molecule type" value="Genomic_DNA"/>
</dbReference>
<organism evidence="1 2">
    <name type="scientific">Aspergillus brunneoviolaceus CBS 621.78</name>
    <dbReference type="NCBI Taxonomy" id="1450534"/>
    <lineage>
        <taxon>Eukaryota</taxon>
        <taxon>Fungi</taxon>
        <taxon>Dikarya</taxon>
        <taxon>Ascomycota</taxon>
        <taxon>Pezizomycotina</taxon>
        <taxon>Eurotiomycetes</taxon>
        <taxon>Eurotiomycetidae</taxon>
        <taxon>Eurotiales</taxon>
        <taxon>Aspergillaceae</taxon>
        <taxon>Aspergillus</taxon>
        <taxon>Aspergillus subgen. Circumdati</taxon>
    </lineage>
</organism>
<accession>A0ACD1GJP0</accession>
<name>A0ACD1GJP0_9EURO</name>
<evidence type="ECO:0000313" key="1">
    <source>
        <dbReference type="EMBL" id="RAH49390.1"/>
    </source>
</evidence>
<keyword evidence="2" id="KW-1185">Reference proteome</keyword>